<evidence type="ECO:0000313" key="8">
    <source>
        <dbReference type="EMBL" id="KKP31451.1"/>
    </source>
</evidence>
<accession>A0A0F9YYB8</accession>
<dbReference type="PANTHER" id="PTHR32322:SF2">
    <property type="entry name" value="EAMA DOMAIN-CONTAINING PROTEIN"/>
    <property type="match status" value="1"/>
</dbReference>
<dbReference type="InterPro" id="IPR000620">
    <property type="entry name" value="EamA_dom"/>
</dbReference>
<feature type="transmembrane region" description="Helical" evidence="6">
    <location>
        <begin position="185"/>
        <end position="204"/>
    </location>
</feature>
<gene>
    <name evidence="8" type="ORF">UR21_C0009G0032</name>
</gene>
<dbReference type="AlphaFoldDB" id="A0A0F9YYB8"/>
<dbReference type="Pfam" id="PF00892">
    <property type="entry name" value="EamA"/>
    <property type="match status" value="2"/>
</dbReference>
<comment type="subcellular location">
    <subcellularLocation>
        <location evidence="1">Membrane</location>
        <topology evidence="1">Multi-pass membrane protein</topology>
    </subcellularLocation>
</comment>
<proteinExistence type="inferred from homology"/>
<evidence type="ECO:0000256" key="4">
    <source>
        <dbReference type="ARBA" id="ARBA00022989"/>
    </source>
</evidence>
<dbReference type="Proteomes" id="UP000034803">
    <property type="component" value="Unassembled WGS sequence"/>
</dbReference>
<feature type="transmembrane region" description="Helical" evidence="6">
    <location>
        <begin position="216"/>
        <end position="237"/>
    </location>
</feature>
<feature type="transmembrane region" description="Helical" evidence="6">
    <location>
        <begin position="7"/>
        <end position="26"/>
    </location>
</feature>
<evidence type="ECO:0000256" key="5">
    <source>
        <dbReference type="ARBA" id="ARBA00023136"/>
    </source>
</evidence>
<name>A0A0F9YYB8_9BACT</name>
<evidence type="ECO:0000256" key="3">
    <source>
        <dbReference type="ARBA" id="ARBA00022692"/>
    </source>
</evidence>
<keyword evidence="3 6" id="KW-0812">Transmembrane</keyword>
<evidence type="ECO:0000256" key="1">
    <source>
        <dbReference type="ARBA" id="ARBA00004141"/>
    </source>
</evidence>
<comment type="similarity">
    <text evidence="2">Belongs to the EamA transporter family.</text>
</comment>
<feature type="transmembrane region" description="Helical" evidence="6">
    <location>
        <begin position="68"/>
        <end position="88"/>
    </location>
</feature>
<feature type="transmembrane region" description="Helical" evidence="6">
    <location>
        <begin position="275"/>
        <end position="292"/>
    </location>
</feature>
<dbReference type="GO" id="GO:0016020">
    <property type="term" value="C:membrane"/>
    <property type="evidence" value="ECO:0007669"/>
    <property type="project" value="UniProtKB-SubCell"/>
</dbReference>
<organism evidence="8 9">
    <name type="scientific">Candidatus Woesebacteria bacterium GW2011_GWC2_31_9</name>
    <dbReference type="NCBI Taxonomy" id="1618586"/>
    <lineage>
        <taxon>Bacteria</taxon>
        <taxon>Candidatus Woeseibacteriota</taxon>
    </lineage>
</organism>
<feature type="domain" description="EamA" evidence="7">
    <location>
        <begin position="7"/>
        <end position="140"/>
    </location>
</feature>
<feature type="transmembrane region" description="Helical" evidence="6">
    <location>
        <begin position="127"/>
        <end position="145"/>
    </location>
</feature>
<feature type="transmembrane region" description="Helical" evidence="6">
    <location>
        <begin position="249"/>
        <end position="269"/>
    </location>
</feature>
<protein>
    <recommendedName>
        <fullName evidence="7">EamA domain-containing protein</fullName>
    </recommendedName>
</protein>
<dbReference type="SUPFAM" id="SSF103481">
    <property type="entry name" value="Multidrug resistance efflux transporter EmrE"/>
    <property type="match status" value="2"/>
</dbReference>
<dbReference type="InterPro" id="IPR050638">
    <property type="entry name" value="AA-Vitamin_Transporters"/>
</dbReference>
<feature type="transmembrane region" description="Helical" evidence="6">
    <location>
        <begin position="38"/>
        <end position="61"/>
    </location>
</feature>
<comment type="caution">
    <text evidence="8">The sequence shown here is derived from an EMBL/GenBank/DDBJ whole genome shotgun (WGS) entry which is preliminary data.</text>
</comment>
<evidence type="ECO:0000313" key="9">
    <source>
        <dbReference type="Proteomes" id="UP000034803"/>
    </source>
</evidence>
<feature type="domain" description="EamA" evidence="7">
    <location>
        <begin position="155"/>
        <end position="289"/>
    </location>
</feature>
<dbReference type="PANTHER" id="PTHR32322">
    <property type="entry name" value="INNER MEMBRANE TRANSPORTER"/>
    <property type="match status" value="1"/>
</dbReference>
<evidence type="ECO:0000256" key="2">
    <source>
        <dbReference type="ARBA" id="ARBA00007362"/>
    </source>
</evidence>
<sequence length="301" mass="33048">MNSARTRAYLMLLIVAVIWGVASPIIKYTLGGFSPIVFLTYRFGISTIIALISFAVFGLHLPTDKKTFWLMLFCGFLTSTVSLGLLFFGLNDTTVLDSSLISLASPLIISMAGVVFLNEKVTKREKIGMGIAVIGTILTVIEPIIQRGHEYLKFSGNLLILGYVIATVVVAVITKKLLKNGVNPLTLTNFSFIIGFLSFLPFVFLTSQKSFLSVNFNYHLGVFYMAIISGSLAYFLSNKAQKTIEIGEQSLFAYLYPVLSLPIAVLWLGEKITPTFIVGAIIITIGVAIAEIKRSRYNNSL</sequence>
<feature type="transmembrane region" description="Helical" evidence="6">
    <location>
        <begin position="151"/>
        <end position="173"/>
    </location>
</feature>
<feature type="transmembrane region" description="Helical" evidence="6">
    <location>
        <begin position="100"/>
        <end position="118"/>
    </location>
</feature>
<evidence type="ECO:0000256" key="6">
    <source>
        <dbReference type="SAM" id="Phobius"/>
    </source>
</evidence>
<reference evidence="8 9" key="1">
    <citation type="journal article" date="2015" name="Nature">
        <title>rRNA introns, odd ribosomes, and small enigmatic genomes across a large radiation of phyla.</title>
        <authorList>
            <person name="Brown C.T."/>
            <person name="Hug L.A."/>
            <person name="Thomas B.C."/>
            <person name="Sharon I."/>
            <person name="Castelle C.J."/>
            <person name="Singh A."/>
            <person name="Wilkins M.J."/>
            <person name="Williams K.H."/>
            <person name="Banfield J.F."/>
        </authorList>
    </citation>
    <scope>NUCLEOTIDE SEQUENCE [LARGE SCALE GENOMIC DNA]</scope>
</reference>
<dbReference type="InterPro" id="IPR037185">
    <property type="entry name" value="EmrE-like"/>
</dbReference>
<dbReference type="EMBL" id="LBOI01000009">
    <property type="protein sequence ID" value="KKP31451.1"/>
    <property type="molecule type" value="Genomic_DNA"/>
</dbReference>
<keyword evidence="5 6" id="KW-0472">Membrane</keyword>
<evidence type="ECO:0000259" key="7">
    <source>
        <dbReference type="Pfam" id="PF00892"/>
    </source>
</evidence>
<keyword evidence="4 6" id="KW-1133">Transmembrane helix</keyword>